<accession>A0A2I4E1Y2</accession>
<name>A0A2I4E1Y2_JUGRE</name>
<evidence type="ECO:0000313" key="3">
    <source>
        <dbReference type="RefSeq" id="XP_018813408.1"/>
    </source>
</evidence>
<dbReference type="AlphaFoldDB" id="A0A2I4E1Y2"/>
<organism evidence="2 3">
    <name type="scientific">Juglans regia</name>
    <name type="common">English walnut</name>
    <dbReference type="NCBI Taxonomy" id="51240"/>
    <lineage>
        <taxon>Eukaryota</taxon>
        <taxon>Viridiplantae</taxon>
        <taxon>Streptophyta</taxon>
        <taxon>Embryophyta</taxon>
        <taxon>Tracheophyta</taxon>
        <taxon>Spermatophyta</taxon>
        <taxon>Magnoliopsida</taxon>
        <taxon>eudicotyledons</taxon>
        <taxon>Gunneridae</taxon>
        <taxon>Pentapetalae</taxon>
        <taxon>rosids</taxon>
        <taxon>fabids</taxon>
        <taxon>Fagales</taxon>
        <taxon>Juglandaceae</taxon>
        <taxon>Juglans</taxon>
    </lineage>
</organism>
<evidence type="ECO:0000256" key="1">
    <source>
        <dbReference type="SAM" id="Coils"/>
    </source>
</evidence>
<keyword evidence="1" id="KW-0175">Coiled coil</keyword>
<dbReference type="OrthoDB" id="10487464at2759"/>
<dbReference type="KEGG" id="jre:108985526"/>
<keyword evidence="2" id="KW-1185">Reference proteome</keyword>
<protein>
    <submittedName>
        <fullName evidence="3">Kinesin-like protein KIN-UA</fullName>
    </submittedName>
</protein>
<reference evidence="3" key="1">
    <citation type="submission" date="2025-08" db="UniProtKB">
        <authorList>
            <consortium name="RefSeq"/>
        </authorList>
    </citation>
    <scope>IDENTIFICATION</scope>
    <source>
        <tissue evidence="3">Leaves</tissue>
    </source>
</reference>
<proteinExistence type="predicted"/>
<gene>
    <name evidence="3" type="primary">LOC108985526</name>
</gene>
<feature type="coiled-coil region" evidence="1">
    <location>
        <begin position="13"/>
        <end position="82"/>
    </location>
</feature>
<dbReference type="RefSeq" id="XP_018813408.1">
    <property type="nucleotide sequence ID" value="XM_018957863.2"/>
</dbReference>
<dbReference type="STRING" id="51240.A0A2I4E1Y2"/>
<dbReference type="InParanoid" id="A0A2I4E1Y2"/>
<dbReference type="GeneID" id="108985526"/>
<evidence type="ECO:0000313" key="2">
    <source>
        <dbReference type="Proteomes" id="UP000235220"/>
    </source>
</evidence>
<sequence length="88" mass="9960">MPERSKISAIEEVSELKKLLQKESLLRRAAEEEVNSLKSQLAQSKRSEASGNSEIIKLRKMLEDEACQKEKLEGEIAILHSQLLQISI</sequence>
<dbReference type="Proteomes" id="UP000235220">
    <property type="component" value="Chromosome 7"/>
</dbReference>